<dbReference type="RefSeq" id="WP_034555280.1">
    <property type="nucleotide sequence ID" value="NZ_JRPC02000009.1"/>
</dbReference>
<dbReference type="AlphaFoldDB" id="A0A4U8UE33"/>
<keyword evidence="2" id="KW-1185">Reference proteome</keyword>
<reference evidence="1 2" key="1">
    <citation type="journal article" date="2014" name="Genome Announc.">
        <title>Draft genome sequences of eight enterohepatic helicobacter species isolated from both laboratory and wild rodents.</title>
        <authorList>
            <person name="Sheh A."/>
            <person name="Shen Z."/>
            <person name="Fox J.G."/>
        </authorList>
    </citation>
    <scope>NUCLEOTIDE SEQUENCE [LARGE SCALE GENOMIC DNA]</scope>
    <source>
        <strain evidence="1 2">MIT-03-7007</strain>
    </source>
</reference>
<dbReference type="Proteomes" id="UP000029920">
    <property type="component" value="Unassembled WGS sequence"/>
</dbReference>
<proteinExistence type="predicted"/>
<dbReference type="EMBL" id="JRPC02000009">
    <property type="protein sequence ID" value="TLE16177.1"/>
    <property type="molecule type" value="Genomic_DNA"/>
</dbReference>
<accession>A0A4U8UE33</accession>
<name>A0A4U8UE33_9HELI</name>
<evidence type="ECO:0000313" key="2">
    <source>
        <dbReference type="Proteomes" id="UP000029920"/>
    </source>
</evidence>
<gene>
    <name evidence="1" type="ORF">LS72_004575</name>
</gene>
<protein>
    <submittedName>
        <fullName evidence="1">Uncharacterized protein</fullName>
    </submittedName>
</protein>
<sequence>MTLQVEISNQNKEQIINAIKLIKGVKQVQEIPNAATLKALKESDAIARQIKLHQKKPYANWEEAKKAILNVSN</sequence>
<evidence type="ECO:0000313" key="1">
    <source>
        <dbReference type="EMBL" id="TLE16177.1"/>
    </source>
</evidence>
<organism evidence="1 2">
    <name type="scientific">Helicobacter apodemus</name>
    <dbReference type="NCBI Taxonomy" id="135569"/>
    <lineage>
        <taxon>Bacteria</taxon>
        <taxon>Pseudomonadati</taxon>
        <taxon>Campylobacterota</taxon>
        <taxon>Epsilonproteobacteria</taxon>
        <taxon>Campylobacterales</taxon>
        <taxon>Helicobacteraceae</taxon>
        <taxon>Helicobacter</taxon>
    </lineage>
</organism>
<comment type="caution">
    <text evidence="1">The sequence shown here is derived from an EMBL/GenBank/DDBJ whole genome shotgun (WGS) entry which is preliminary data.</text>
</comment>